<evidence type="ECO:0000313" key="1">
    <source>
        <dbReference type="EMBL" id="RVW53102.1"/>
    </source>
</evidence>
<dbReference type="EMBL" id="QGNW01001158">
    <property type="protein sequence ID" value="RVW53102.1"/>
    <property type="molecule type" value="Genomic_DNA"/>
</dbReference>
<dbReference type="AlphaFoldDB" id="A0A438F0C1"/>
<evidence type="ECO:0000313" key="2">
    <source>
        <dbReference type="Proteomes" id="UP000288805"/>
    </source>
</evidence>
<dbReference type="Proteomes" id="UP000288805">
    <property type="component" value="Unassembled WGS sequence"/>
</dbReference>
<gene>
    <name evidence="1" type="ORF">CK203_080666</name>
</gene>
<organism evidence="1 2">
    <name type="scientific">Vitis vinifera</name>
    <name type="common">Grape</name>
    <dbReference type="NCBI Taxonomy" id="29760"/>
    <lineage>
        <taxon>Eukaryota</taxon>
        <taxon>Viridiplantae</taxon>
        <taxon>Streptophyta</taxon>
        <taxon>Embryophyta</taxon>
        <taxon>Tracheophyta</taxon>
        <taxon>Spermatophyta</taxon>
        <taxon>Magnoliopsida</taxon>
        <taxon>eudicotyledons</taxon>
        <taxon>Gunneridae</taxon>
        <taxon>Pentapetalae</taxon>
        <taxon>rosids</taxon>
        <taxon>Vitales</taxon>
        <taxon>Vitaceae</taxon>
        <taxon>Viteae</taxon>
        <taxon>Vitis</taxon>
    </lineage>
</organism>
<sequence>MRGGRSWFAMEAKSFEIEVEEEGGKLRGCIWERCRGWTLDWEERGRKYGLERRLNEAGRFIFCSVCDLGLKEFNIIVPEGDSLWLEAGVSEMQRRMDQLNRCLVGWWGDSKVPDPKLDFLRRSLLEEEGGCRRISCVWRSGIRSHEVLKKIGDGCGVSIKEDEAQLGCSSLLLRRSFVDGLTEDGEEEDGCPRATYSKSPKDSFAQKEKQCWGCRLRGLWRLGRNNLTIGCDVSCSCLSDVLGSGVVAVGPLKRRGREAEVVRLFVRGMGRKKVGVAFRLRDLESAIDGDLRGNLALMSPNEVIRAAATTEVLLSEASRQDDGGGELFSLVEEGDRCTSSELEGLLQENRGLKVAGRTTV</sequence>
<comment type="caution">
    <text evidence="1">The sequence shown here is derived from an EMBL/GenBank/DDBJ whole genome shotgun (WGS) entry which is preliminary data.</text>
</comment>
<protein>
    <recommendedName>
        <fullName evidence="3">DUF4283 domain-containing protein</fullName>
    </recommendedName>
</protein>
<reference evidence="1 2" key="1">
    <citation type="journal article" date="2018" name="PLoS Genet.">
        <title>Population sequencing reveals clonal diversity and ancestral inbreeding in the grapevine cultivar Chardonnay.</title>
        <authorList>
            <person name="Roach M.J."/>
            <person name="Johnson D.L."/>
            <person name="Bohlmann J."/>
            <person name="van Vuuren H.J."/>
            <person name="Jones S.J."/>
            <person name="Pretorius I.S."/>
            <person name="Schmidt S.A."/>
            <person name="Borneman A.R."/>
        </authorList>
    </citation>
    <scope>NUCLEOTIDE SEQUENCE [LARGE SCALE GENOMIC DNA]</scope>
    <source>
        <strain evidence="2">cv. Chardonnay</strain>
        <tissue evidence="1">Leaf</tissue>
    </source>
</reference>
<evidence type="ECO:0008006" key="3">
    <source>
        <dbReference type="Google" id="ProtNLM"/>
    </source>
</evidence>
<proteinExistence type="predicted"/>
<accession>A0A438F0C1</accession>
<name>A0A438F0C1_VITVI</name>